<evidence type="ECO:0000256" key="6">
    <source>
        <dbReference type="PROSITE-ProRule" id="PRU01016"/>
    </source>
</evidence>
<dbReference type="PROSITE" id="PS51679">
    <property type="entry name" value="SAM_MT_C5"/>
    <property type="match status" value="1"/>
</dbReference>
<evidence type="ECO:0000313" key="7">
    <source>
        <dbReference type="EMBL" id="MBA2950333.1"/>
    </source>
</evidence>
<dbReference type="PANTHER" id="PTHR10629">
    <property type="entry name" value="CYTOSINE-SPECIFIC METHYLTRANSFERASE"/>
    <property type="match status" value="1"/>
</dbReference>
<evidence type="ECO:0000256" key="3">
    <source>
        <dbReference type="ARBA" id="ARBA00022679"/>
    </source>
</evidence>
<dbReference type="EMBL" id="JACEHE010000027">
    <property type="protein sequence ID" value="MBA2950333.1"/>
    <property type="molecule type" value="Genomic_DNA"/>
</dbReference>
<dbReference type="Gene3D" id="3.90.120.10">
    <property type="entry name" value="DNA Methylase, subunit A, domain 2"/>
    <property type="match status" value="1"/>
</dbReference>
<dbReference type="InterPro" id="IPR001525">
    <property type="entry name" value="C5_MeTfrase"/>
</dbReference>
<comment type="caution">
    <text evidence="7">The sequence shown here is derived from an EMBL/GenBank/DDBJ whole genome shotgun (WGS) entry which is preliminary data.</text>
</comment>
<dbReference type="InterPro" id="IPR029063">
    <property type="entry name" value="SAM-dependent_MTases_sf"/>
</dbReference>
<organism evidence="7 8">
    <name type="scientific">Streptomyces himalayensis subsp. himalayensis</name>
    <dbReference type="NCBI Taxonomy" id="2756131"/>
    <lineage>
        <taxon>Bacteria</taxon>
        <taxon>Bacillati</taxon>
        <taxon>Actinomycetota</taxon>
        <taxon>Actinomycetes</taxon>
        <taxon>Kitasatosporales</taxon>
        <taxon>Streptomycetaceae</taxon>
        <taxon>Streptomyces</taxon>
        <taxon>Streptomyces himalayensis</taxon>
    </lineage>
</organism>
<proteinExistence type="inferred from homology"/>
<dbReference type="AlphaFoldDB" id="A0A7W0DS73"/>
<protein>
    <recommendedName>
        <fullName evidence="1">DNA (cytosine-5-)-methyltransferase</fullName>
        <ecNumber evidence="1">2.1.1.37</ecNumber>
    </recommendedName>
</protein>
<dbReference type="GO" id="GO:0009307">
    <property type="term" value="P:DNA restriction-modification system"/>
    <property type="evidence" value="ECO:0007669"/>
    <property type="project" value="UniProtKB-KW"/>
</dbReference>
<accession>A0A7W0DS73</accession>
<comment type="similarity">
    <text evidence="6">Belongs to the class I-like SAM-binding methyltransferase superfamily. C5-methyltransferase family.</text>
</comment>
<dbReference type="GO" id="GO:0032259">
    <property type="term" value="P:methylation"/>
    <property type="evidence" value="ECO:0007669"/>
    <property type="project" value="UniProtKB-KW"/>
</dbReference>
<dbReference type="GO" id="GO:0044027">
    <property type="term" value="P:negative regulation of gene expression via chromosomal CpG island methylation"/>
    <property type="evidence" value="ECO:0007669"/>
    <property type="project" value="TreeGrafter"/>
</dbReference>
<evidence type="ECO:0000256" key="1">
    <source>
        <dbReference type="ARBA" id="ARBA00011975"/>
    </source>
</evidence>
<feature type="active site" evidence="6">
    <location>
        <position position="74"/>
    </location>
</feature>
<dbReference type="RefSeq" id="WP_181661266.1">
    <property type="nucleotide sequence ID" value="NZ_JACEHE010000027.1"/>
</dbReference>
<name>A0A7W0DS73_9ACTN</name>
<dbReference type="GO" id="GO:0003677">
    <property type="term" value="F:DNA binding"/>
    <property type="evidence" value="ECO:0007669"/>
    <property type="project" value="TreeGrafter"/>
</dbReference>
<dbReference type="SUPFAM" id="SSF53335">
    <property type="entry name" value="S-adenosyl-L-methionine-dependent methyltransferases"/>
    <property type="match status" value="1"/>
</dbReference>
<evidence type="ECO:0000256" key="4">
    <source>
        <dbReference type="ARBA" id="ARBA00022691"/>
    </source>
</evidence>
<dbReference type="Pfam" id="PF00145">
    <property type="entry name" value="DNA_methylase"/>
    <property type="match status" value="1"/>
</dbReference>
<dbReference type="PANTHER" id="PTHR10629:SF52">
    <property type="entry name" value="DNA (CYTOSINE-5)-METHYLTRANSFERASE 1"/>
    <property type="match status" value="1"/>
</dbReference>
<reference evidence="7 8" key="1">
    <citation type="submission" date="2020-07" db="EMBL/GenBank/DDBJ databases">
        <title>Streptomyces isolated from Indian soil.</title>
        <authorList>
            <person name="Mandal S."/>
            <person name="Maiti P.K."/>
        </authorList>
    </citation>
    <scope>NUCLEOTIDE SEQUENCE [LARGE SCALE GENOMIC DNA]</scope>
    <source>
        <strain evidence="7 8">PSKA28</strain>
    </source>
</reference>
<gene>
    <name evidence="7" type="ORF">H1D24_32240</name>
</gene>
<dbReference type="Gene3D" id="3.40.50.150">
    <property type="entry name" value="Vaccinia Virus protein VP39"/>
    <property type="match status" value="1"/>
</dbReference>
<evidence type="ECO:0000313" key="8">
    <source>
        <dbReference type="Proteomes" id="UP000545761"/>
    </source>
</evidence>
<keyword evidence="4 6" id="KW-0949">S-adenosyl-L-methionine</keyword>
<keyword evidence="5" id="KW-0680">Restriction system</keyword>
<dbReference type="EC" id="2.1.1.37" evidence="1"/>
<dbReference type="Proteomes" id="UP000545761">
    <property type="component" value="Unassembled WGS sequence"/>
</dbReference>
<keyword evidence="2 6" id="KW-0489">Methyltransferase</keyword>
<dbReference type="GO" id="GO:0003886">
    <property type="term" value="F:DNA (cytosine-5-)-methyltransferase activity"/>
    <property type="evidence" value="ECO:0007669"/>
    <property type="project" value="UniProtKB-EC"/>
</dbReference>
<evidence type="ECO:0000256" key="5">
    <source>
        <dbReference type="ARBA" id="ARBA00022747"/>
    </source>
</evidence>
<evidence type="ECO:0000256" key="2">
    <source>
        <dbReference type="ARBA" id="ARBA00022603"/>
    </source>
</evidence>
<sequence>MLTLTDLFCGAGGSSTGAVAVPGVRVRMAANHARHAVDTHQANHPDADHDCADISQVDPRRYPATDILWASPECTNHSIAKGRRRGHGAHTDGLFAESGADEAAIRSRATMHDVPRFAEAHRYRAIIVENVVDAYWWGPEQAPGAAFDAWLRTLHAWGYEHRIVWMNSMHAAAYGSPAPQSRDRMYVVLWRTGERMPDFGKWTRPAAECPTHGRIRAIQAFKRPDRRWGRYGQRAQYLWRCPRVECRNHVVEPAVRPAAEAIDWSLPAQTIGERKRPLAVDTMRRVRAGFAAFAEPLTVPVEGRDGKRAVPASAPLRTVTTRNETALALPPYMVELRGGGSSHRAITAPLATVTAGGNHHGIVTAPDLVVPYYGNGTARPADRPLPTVTTVDRHGALYGGTVNSVEECRFRMLEPHEYAAAMAFPGSYRLLANDKRTRVLMLGNAVTPPAARDLVAMVSEAITGEELPLADGQ</sequence>
<keyword evidence="3 6" id="KW-0808">Transferase</keyword>
<dbReference type="InterPro" id="IPR050390">
    <property type="entry name" value="C5-Methyltransferase"/>
</dbReference>